<feature type="binding site" evidence="5">
    <location>
        <position position="68"/>
    </location>
    <ligand>
        <name>substrate</name>
    </ligand>
</feature>
<dbReference type="PANTHER" id="PTHR11606:SF13">
    <property type="entry name" value="GLUTAMATE DEHYDROGENASE 1, MITOCHONDRIAL"/>
    <property type="match status" value="1"/>
</dbReference>
<dbReference type="GO" id="GO:0004352">
    <property type="term" value="F:glutamate dehydrogenase (NAD+) activity"/>
    <property type="evidence" value="ECO:0007669"/>
    <property type="project" value="TreeGrafter"/>
</dbReference>
<feature type="site" description="Important for catalysis" evidence="6">
    <location>
        <position position="146"/>
    </location>
</feature>
<dbReference type="GO" id="GO:0006538">
    <property type="term" value="P:L-glutamate catabolic process"/>
    <property type="evidence" value="ECO:0007669"/>
    <property type="project" value="TreeGrafter"/>
</dbReference>
<dbReference type="SMART" id="SM00839">
    <property type="entry name" value="ELFV_dehydrog"/>
    <property type="match status" value="1"/>
</dbReference>
<keyword evidence="5" id="KW-0547">Nucleotide-binding</keyword>
<evidence type="ECO:0000256" key="6">
    <source>
        <dbReference type="PIRSR" id="PIRSR000185-3"/>
    </source>
</evidence>
<dbReference type="Pfam" id="PF02812">
    <property type="entry name" value="ELFV_dehydrog_N"/>
    <property type="match status" value="1"/>
</dbReference>
<name>A0A8J2ZK33_9RHOB</name>
<dbReference type="InterPro" id="IPR006096">
    <property type="entry name" value="Glu/Leu/Phe/Val/Trp_DH_C"/>
</dbReference>
<accession>A0A8J2ZK33</accession>
<keyword evidence="5" id="KW-0520">NAD</keyword>
<dbReference type="InterPro" id="IPR006095">
    <property type="entry name" value="Glu/Leu/Phe/Val/Trp_DH"/>
</dbReference>
<dbReference type="InterPro" id="IPR036291">
    <property type="entry name" value="NAD(P)-bd_dom_sf"/>
</dbReference>
<dbReference type="Proteomes" id="UP000617145">
    <property type="component" value="Unassembled WGS sequence"/>
</dbReference>
<gene>
    <name evidence="9" type="ORF">GCM10011415_20900</name>
</gene>
<feature type="binding site" evidence="5">
    <location>
        <position position="192"/>
    </location>
    <ligand>
        <name>NAD(+)</name>
        <dbReference type="ChEBI" id="CHEBI:57540"/>
    </ligand>
</feature>
<dbReference type="RefSeq" id="WP_188790181.1">
    <property type="nucleotide sequence ID" value="NZ_BMJV01000004.1"/>
</dbReference>
<dbReference type="CDD" id="cd01076">
    <property type="entry name" value="NAD_bind_1_Glu_DH"/>
    <property type="match status" value="1"/>
</dbReference>
<dbReference type="Pfam" id="PF00208">
    <property type="entry name" value="ELFV_dehydrog"/>
    <property type="match status" value="1"/>
</dbReference>
<dbReference type="InterPro" id="IPR006097">
    <property type="entry name" value="Glu/Leu/Phe/Val/Trp_DH_dimer"/>
</dbReference>
<dbReference type="EMBL" id="BMJV01000004">
    <property type="protein sequence ID" value="GGG72629.1"/>
    <property type="molecule type" value="Genomic_DNA"/>
</dbReference>
<feature type="binding site" evidence="5">
    <location>
        <position position="362"/>
    </location>
    <ligand>
        <name>substrate</name>
    </ligand>
</feature>
<dbReference type="SUPFAM" id="SSF51735">
    <property type="entry name" value="NAD(P)-binding Rossmann-fold domains"/>
    <property type="match status" value="1"/>
</dbReference>
<comment type="caution">
    <text evidence="9">The sequence shown here is derived from an EMBL/GenBank/DDBJ whole genome shotgun (WGS) entry which is preliminary data.</text>
</comment>
<feature type="binding site" evidence="5">
    <location>
        <position position="232"/>
    </location>
    <ligand>
        <name>NAD(+)</name>
        <dbReference type="ChEBI" id="CHEBI:57540"/>
    </ligand>
</feature>
<dbReference type="InterPro" id="IPR033922">
    <property type="entry name" value="NAD_bind_Glu_DH"/>
</dbReference>
<feature type="domain" description="Glutamate/phenylalanine/leucine/valine/L-tryptophan dehydrogenase C-terminal" evidence="8">
    <location>
        <begin position="185"/>
        <end position="469"/>
    </location>
</feature>
<dbReference type="PRINTS" id="PR00082">
    <property type="entry name" value="GLFDHDRGNASE"/>
</dbReference>
<evidence type="ECO:0000256" key="2">
    <source>
        <dbReference type="ARBA" id="ARBA00023002"/>
    </source>
</evidence>
<protein>
    <recommendedName>
        <fullName evidence="3">Glutamate dehydrogenase</fullName>
    </recommendedName>
</protein>
<keyword evidence="10" id="KW-1185">Reference proteome</keyword>
<evidence type="ECO:0000256" key="7">
    <source>
        <dbReference type="RuleBase" id="RU004417"/>
    </source>
</evidence>
<dbReference type="InterPro" id="IPR014362">
    <property type="entry name" value="Glu_DH"/>
</dbReference>
<keyword evidence="2 3" id="KW-0560">Oxidoreductase</keyword>
<proteinExistence type="inferred from homology"/>
<evidence type="ECO:0000313" key="10">
    <source>
        <dbReference type="Proteomes" id="UP000617145"/>
    </source>
</evidence>
<evidence type="ECO:0000256" key="5">
    <source>
        <dbReference type="PIRSR" id="PIRSR000185-2"/>
    </source>
</evidence>
<evidence type="ECO:0000256" key="4">
    <source>
        <dbReference type="PIRSR" id="PIRSR000185-1"/>
    </source>
</evidence>
<organism evidence="9 10">
    <name type="scientific">Salipiger pallidus</name>
    <dbReference type="NCBI Taxonomy" id="1775170"/>
    <lineage>
        <taxon>Bacteria</taxon>
        <taxon>Pseudomonadati</taxon>
        <taxon>Pseudomonadota</taxon>
        <taxon>Alphaproteobacteria</taxon>
        <taxon>Rhodobacterales</taxon>
        <taxon>Roseobacteraceae</taxon>
        <taxon>Salipiger</taxon>
    </lineage>
</organism>
<dbReference type="PIRSF" id="PIRSF000185">
    <property type="entry name" value="Glu_DH"/>
    <property type="match status" value="1"/>
</dbReference>
<feature type="active site" description="Proton donor" evidence="4">
    <location>
        <position position="104"/>
    </location>
</feature>
<comment type="similarity">
    <text evidence="1 3 7">Belongs to the Glu/Leu/Phe/Val dehydrogenases family.</text>
</comment>
<reference evidence="9" key="2">
    <citation type="submission" date="2020-09" db="EMBL/GenBank/DDBJ databases">
        <authorList>
            <person name="Sun Q."/>
            <person name="Zhou Y."/>
        </authorList>
    </citation>
    <scope>NUCLEOTIDE SEQUENCE</scope>
    <source>
        <strain evidence="9">CGMCC 1.15762</strain>
    </source>
</reference>
<dbReference type="GO" id="GO:0000166">
    <property type="term" value="F:nucleotide binding"/>
    <property type="evidence" value="ECO:0007669"/>
    <property type="project" value="UniProtKB-KW"/>
</dbReference>
<dbReference type="AlphaFoldDB" id="A0A8J2ZK33"/>
<reference evidence="9" key="1">
    <citation type="journal article" date="2014" name="Int. J. Syst. Evol. Microbiol.">
        <title>Complete genome sequence of Corynebacterium casei LMG S-19264T (=DSM 44701T), isolated from a smear-ripened cheese.</title>
        <authorList>
            <consortium name="US DOE Joint Genome Institute (JGI-PGF)"/>
            <person name="Walter F."/>
            <person name="Albersmeier A."/>
            <person name="Kalinowski J."/>
            <person name="Ruckert C."/>
        </authorList>
    </citation>
    <scope>NUCLEOTIDE SEQUENCE</scope>
    <source>
        <strain evidence="9">CGMCC 1.15762</strain>
    </source>
</reference>
<dbReference type="Gene3D" id="3.40.50.720">
    <property type="entry name" value="NAD(P)-binding Rossmann-like Domain"/>
    <property type="match status" value="1"/>
</dbReference>
<dbReference type="InterPro" id="IPR046346">
    <property type="entry name" value="Aminoacid_DH-like_N_sf"/>
</dbReference>
<dbReference type="Gene3D" id="3.40.50.10860">
    <property type="entry name" value="Leucine Dehydrogenase, chain A, domain 1"/>
    <property type="match status" value="1"/>
</dbReference>
<sequence>MSSTQFLADVDAMFDDAVACLQLEEGLATKIRVCNATYVTRFGVRLDGRMHTFTGWRSVHSTHNSPAKGGIRFSPGANQEEVEALAALMTYKCALMRLPFGGSKGALAIDPSDWSEAALEKITRRFAQELVTHNFLGSAMNVPAPDMGTNERHMMWIADEYRRHRPQDINAMGCVTGKPVGGNGIEGRTEATGRGVQYALHQFFQTETDWRRAGFASGEMGALRIVVQGLGNVGYHAARFLSEEDGCRIVRVIERTGTVTCPEGIDIVALRAHLDRARTVIGFEGGEVAPPDASDLEYPCDVLIPAAIEGVIHEGNAARLQARLVVEAANGPTTYAADRILRDRGITVIPDLFANAGGVVVSYFEWVKNLTHIPFGLMERRRTEVGNHRLARTLELMTGNSFPEEHESTFLRAGAEIDLVRSGLEEMMRSAYAAMSRLVNDRGTSVQDLRTAAYVLAVGEIAAAYRAIGL</sequence>
<evidence type="ECO:0000256" key="1">
    <source>
        <dbReference type="ARBA" id="ARBA00006382"/>
    </source>
</evidence>
<dbReference type="PANTHER" id="PTHR11606">
    <property type="entry name" value="GLUTAMATE DEHYDROGENASE"/>
    <property type="match status" value="1"/>
</dbReference>
<evidence type="ECO:0000313" key="9">
    <source>
        <dbReference type="EMBL" id="GGG72629.1"/>
    </source>
</evidence>
<evidence type="ECO:0000256" key="3">
    <source>
        <dbReference type="PIRNR" id="PIRNR000185"/>
    </source>
</evidence>
<evidence type="ECO:0000259" key="8">
    <source>
        <dbReference type="SMART" id="SM00839"/>
    </source>
</evidence>
<feature type="binding site" evidence="5">
    <location>
        <position position="92"/>
    </location>
    <ligand>
        <name>substrate</name>
    </ligand>
</feature>
<dbReference type="SUPFAM" id="SSF53223">
    <property type="entry name" value="Aminoacid dehydrogenase-like, N-terminal domain"/>
    <property type="match status" value="1"/>
</dbReference>